<dbReference type="KEGG" id="lsa:LCA_0826"/>
<evidence type="ECO:0000313" key="2">
    <source>
        <dbReference type="Proteomes" id="UP000002707"/>
    </source>
</evidence>
<sequence length="23" mass="2639">MKKVAEEGGFFCGQKKQDLHNML</sequence>
<dbReference type="AlphaFoldDB" id="Q38XF1"/>
<gene>
    <name evidence="1" type="ordered locus">LCA_0826</name>
</gene>
<name>Q38XF1_LATSS</name>
<keyword evidence="2" id="KW-1185">Reference proteome</keyword>
<accession>Q38XF1</accession>
<proteinExistence type="predicted"/>
<reference evidence="2" key="1">
    <citation type="journal article" date="2005" name="Nat. Biotechnol.">
        <title>The complete genome sequence of the meat-borne lactic acid bacterium Lactobacillus sakei 23K.</title>
        <authorList>
            <person name="Chaillou S."/>
            <person name="Champomier-Verges M.-C."/>
            <person name="Cornet M."/>
            <person name="Crutz-Le Coq A.-M."/>
            <person name="Dudez A.-M."/>
            <person name="Martin V."/>
            <person name="Beaufils S."/>
            <person name="Darbon-Rongere E."/>
            <person name="Bossy R."/>
            <person name="Loux V."/>
            <person name="Zagorec M."/>
        </authorList>
    </citation>
    <scope>NUCLEOTIDE SEQUENCE [LARGE SCALE GENOMIC DNA]</scope>
    <source>
        <strain evidence="2">23K</strain>
    </source>
</reference>
<protein>
    <submittedName>
        <fullName evidence="1">Hypothetical small peptide</fullName>
    </submittedName>
</protein>
<organism evidence="1 2">
    <name type="scientific">Latilactobacillus sakei subsp. sakei (strain 23K)</name>
    <name type="common">Lactobacillus sakei subsp. sakei</name>
    <dbReference type="NCBI Taxonomy" id="314315"/>
    <lineage>
        <taxon>Bacteria</taxon>
        <taxon>Bacillati</taxon>
        <taxon>Bacillota</taxon>
        <taxon>Bacilli</taxon>
        <taxon>Lactobacillales</taxon>
        <taxon>Lactobacillaceae</taxon>
        <taxon>Latilactobacillus</taxon>
    </lineage>
</organism>
<evidence type="ECO:0000313" key="1">
    <source>
        <dbReference type="EMBL" id="CAI55130.1"/>
    </source>
</evidence>
<dbReference type="Proteomes" id="UP000002707">
    <property type="component" value="Chromosome"/>
</dbReference>
<dbReference type="HOGENOM" id="CLU_3422932_0_0_9"/>
<dbReference type="EMBL" id="CR936503">
    <property type="protein sequence ID" value="CAI55130.1"/>
    <property type="molecule type" value="Genomic_DNA"/>
</dbReference>